<dbReference type="EC" id="2.5.1.7" evidence="12"/>
<comment type="pathway">
    <text evidence="2 12">Cell wall biogenesis; peptidoglycan biosynthesis.</text>
</comment>
<comment type="caution">
    <text evidence="12">Lacks conserved residue(s) required for the propagation of feature annotation.</text>
</comment>
<feature type="modified residue" description="2-(S-cysteinyl)pyruvic acid O-phosphothioketal" evidence="12">
    <location>
        <position position="118"/>
    </location>
</feature>
<evidence type="ECO:0000256" key="5">
    <source>
        <dbReference type="ARBA" id="ARBA00022679"/>
    </source>
</evidence>
<dbReference type="NCBIfam" id="NF006873">
    <property type="entry name" value="PRK09369.1"/>
    <property type="match status" value="1"/>
</dbReference>
<dbReference type="GO" id="GO:0051301">
    <property type="term" value="P:cell division"/>
    <property type="evidence" value="ECO:0007669"/>
    <property type="project" value="UniProtKB-KW"/>
</dbReference>
<feature type="domain" description="Enolpyruvate transferase" evidence="13">
    <location>
        <begin position="8"/>
        <end position="408"/>
    </location>
</feature>
<evidence type="ECO:0000256" key="1">
    <source>
        <dbReference type="ARBA" id="ARBA00004496"/>
    </source>
</evidence>
<dbReference type="GO" id="GO:0008760">
    <property type="term" value="F:UDP-N-acetylglucosamine 1-carboxyvinyltransferase activity"/>
    <property type="evidence" value="ECO:0007669"/>
    <property type="project" value="UniProtKB-UniRule"/>
</dbReference>
<dbReference type="Gene3D" id="3.65.10.10">
    <property type="entry name" value="Enolpyruvate transferase domain"/>
    <property type="match status" value="2"/>
</dbReference>
<keyword evidence="12" id="KW-0670">Pyruvate</keyword>
<evidence type="ECO:0000256" key="3">
    <source>
        <dbReference type="ARBA" id="ARBA00022490"/>
    </source>
</evidence>
<feature type="binding site" evidence="12">
    <location>
        <begin position="23"/>
        <end position="24"/>
    </location>
    <ligand>
        <name>phosphoenolpyruvate</name>
        <dbReference type="ChEBI" id="CHEBI:58702"/>
    </ligand>
</feature>
<dbReference type="InterPro" id="IPR005750">
    <property type="entry name" value="UDP_GlcNAc_COvinyl_MurA"/>
</dbReference>
<organism evidence="14 15">
    <name type="scientific">Thermovirga lienii (strain ATCC BAA-1197 / DSM 17291 / Cas60314)</name>
    <dbReference type="NCBI Taxonomy" id="580340"/>
    <lineage>
        <taxon>Bacteria</taxon>
        <taxon>Thermotogati</taxon>
        <taxon>Synergistota</taxon>
        <taxon>Synergistia</taxon>
        <taxon>Synergistales</taxon>
        <taxon>Thermovirgaceae</taxon>
        <taxon>Thermovirga</taxon>
    </lineage>
</organism>
<proteinExistence type="inferred from homology"/>
<keyword evidence="7 12" id="KW-0573">Peptidoglycan synthesis</keyword>
<evidence type="ECO:0000313" key="14">
    <source>
        <dbReference type="EMBL" id="AER66788.1"/>
    </source>
</evidence>
<dbReference type="GO" id="GO:0019277">
    <property type="term" value="P:UDP-N-acetylgalactosamine biosynthetic process"/>
    <property type="evidence" value="ECO:0007669"/>
    <property type="project" value="InterPro"/>
</dbReference>
<feature type="binding site" evidence="12">
    <location>
        <position position="94"/>
    </location>
    <ligand>
        <name>UDP-N-acetyl-alpha-D-glucosamine</name>
        <dbReference type="ChEBI" id="CHEBI:57705"/>
    </ligand>
</feature>
<dbReference type="InterPro" id="IPR001986">
    <property type="entry name" value="Enolpyruvate_Tfrase_dom"/>
</dbReference>
<dbReference type="InterPro" id="IPR036968">
    <property type="entry name" value="Enolpyruvate_Tfrase_sf"/>
</dbReference>
<keyword evidence="15" id="KW-1185">Reference proteome</keyword>
<evidence type="ECO:0000256" key="4">
    <source>
        <dbReference type="ARBA" id="ARBA00022618"/>
    </source>
</evidence>
<evidence type="ECO:0000256" key="12">
    <source>
        <dbReference type="HAMAP-Rule" id="MF_00111"/>
    </source>
</evidence>
<keyword evidence="3 12" id="KW-0963">Cytoplasm</keyword>
<dbReference type="GO" id="GO:0009252">
    <property type="term" value="P:peptidoglycan biosynthetic process"/>
    <property type="evidence" value="ECO:0007669"/>
    <property type="project" value="UniProtKB-UniRule"/>
</dbReference>
<dbReference type="STRING" id="580340.Tlie_1055"/>
<sequence>MYSKMLIKGGNPLSGEVTTQGAKNAALPVIAASLLLKGKRLKIKDVPKLEDIYTMADLLRQLGVEVNHVDHSMILSVPEDLCWETPKALVSKMRASSLVLGPLLARMGKAVLPLPGGCAIGSRPIDLHLKGLVKLGAEVELLHGAVHAKAKELRGTRIYLDFPSVGATENIMMAAVFAKGETVIENAAREPEITNLAEALKLMGCNIEGVGTGIIHIEGTDSLEETEVKIIPDRIEAGTYMVAGAITRGKVKVKNVTLEHIDATLAKLEETGVTVEVEKDAVTVDARDCKMKGVSLKTLPYPGFPTDMQPQFTALLTIAEGTSVIKETIFESRFLHVSELKRMGADIELQGNTAIVNGVPKLKGAEVRATDLRAGAALVLAGLAAEDETVVYGLGHIRRGYEDFQNKLKALGGDVEELPSEEDGSAKW</sequence>
<reference evidence="14 15" key="2">
    <citation type="journal article" date="2012" name="Stand. Genomic Sci.">
        <title>Genome sequence of the moderately thermophilic, amino-acid-degrading and sulfur-reducing bacterium Thermovirga lienii type strain (Cas60314(T)).</title>
        <authorList>
            <person name="Goker M."/>
            <person name="Saunders E."/>
            <person name="Lapidus A."/>
            <person name="Nolan M."/>
            <person name="Lucas S."/>
            <person name="Hammon N."/>
            <person name="Deshpande S."/>
            <person name="Cheng J.F."/>
            <person name="Han C."/>
            <person name="Tapia R."/>
            <person name="Goodwin L.A."/>
            <person name="Pitluck S."/>
            <person name="Liolios K."/>
            <person name="Mavromatis K."/>
            <person name="Pagani I."/>
            <person name="Ivanova N."/>
            <person name="Mikhailova N."/>
            <person name="Pati A."/>
            <person name="Chen A."/>
            <person name="Palaniappan K."/>
            <person name="Land M."/>
            <person name="Chang Y.J."/>
            <person name="Jeffries C.D."/>
            <person name="Brambilla E.M."/>
            <person name="Rohde M."/>
            <person name="Spring S."/>
            <person name="Detter J.C."/>
            <person name="Woyke T."/>
            <person name="Bristow J."/>
            <person name="Eisen J.A."/>
            <person name="Markowitz V."/>
            <person name="Hugenholtz P."/>
            <person name="Kyrpides N.C."/>
            <person name="Klenk H.P."/>
        </authorList>
    </citation>
    <scope>NUCLEOTIDE SEQUENCE [LARGE SCALE GENOMIC DNA]</scope>
    <source>
        <strain evidence="15">ATCC BAA-1197 / DSM 17291 / Cas60314</strain>
    </source>
</reference>
<evidence type="ECO:0000313" key="15">
    <source>
        <dbReference type="Proteomes" id="UP000005868"/>
    </source>
</evidence>
<dbReference type="SUPFAM" id="SSF55205">
    <property type="entry name" value="EPT/RTPC-like"/>
    <property type="match status" value="1"/>
</dbReference>
<dbReference type="UniPathway" id="UPA00219"/>
<feature type="active site" description="Proton donor" evidence="12">
    <location>
        <position position="118"/>
    </location>
</feature>
<dbReference type="PANTHER" id="PTHR43783:SF1">
    <property type="entry name" value="UDP-N-ACETYLGLUCOSAMINE 1-CARBOXYVINYLTRANSFERASE"/>
    <property type="match status" value="1"/>
</dbReference>
<dbReference type="HAMAP" id="MF_00111">
    <property type="entry name" value="MurA"/>
    <property type="match status" value="1"/>
</dbReference>
<keyword evidence="8 12" id="KW-0131">Cell cycle</keyword>
<comment type="subcellular location">
    <subcellularLocation>
        <location evidence="1 12">Cytoplasm</location>
    </subcellularLocation>
</comment>
<dbReference type="Proteomes" id="UP000005868">
    <property type="component" value="Chromosome"/>
</dbReference>
<dbReference type="EMBL" id="CP003096">
    <property type="protein sequence ID" value="AER66788.1"/>
    <property type="molecule type" value="Genomic_DNA"/>
</dbReference>
<evidence type="ECO:0000256" key="10">
    <source>
        <dbReference type="ARBA" id="ARBA00038367"/>
    </source>
</evidence>
<keyword evidence="5 12" id="KW-0808">Transferase</keyword>
<dbReference type="CDD" id="cd01555">
    <property type="entry name" value="UdpNAET"/>
    <property type="match status" value="1"/>
</dbReference>
<evidence type="ECO:0000256" key="7">
    <source>
        <dbReference type="ARBA" id="ARBA00022984"/>
    </source>
</evidence>
<dbReference type="InterPro" id="IPR013792">
    <property type="entry name" value="RNA3'P_cycl/enolpyr_Trfase_a/b"/>
</dbReference>
<dbReference type="GO" id="GO:0005737">
    <property type="term" value="C:cytoplasm"/>
    <property type="evidence" value="ECO:0007669"/>
    <property type="project" value="UniProtKB-SubCell"/>
</dbReference>
<keyword evidence="6 12" id="KW-0133">Cell shape</keyword>
<feature type="binding site" evidence="12">
    <location>
        <begin position="123"/>
        <end position="127"/>
    </location>
    <ligand>
        <name>UDP-N-acetyl-alpha-D-glucosamine</name>
        <dbReference type="ChEBI" id="CHEBI:57705"/>
    </ligand>
</feature>
<dbReference type="NCBIfam" id="TIGR01072">
    <property type="entry name" value="murA"/>
    <property type="match status" value="1"/>
</dbReference>
<feature type="binding site" evidence="12">
    <location>
        <position position="307"/>
    </location>
    <ligand>
        <name>UDP-N-acetyl-alpha-D-glucosamine</name>
        <dbReference type="ChEBI" id="CHEBI:57705"/>
    </ligand>
</feature>
<comment type="similarity">
    <text evidence="10 12">Belongs to the EPSP synthase family. MurA subfamily.</text>
</comment>
<evidence type="ECO:0000256" key="9">
    <source>
        <dbReference type="ARBA" id="ARBA00023316"/>
    </source>
</evidence>
<evidence type="ECO:0000259" key="13">
    <source>
        <dbReference type="Pfam" id="PF00275"/>
    </source>
</evidence>
<dbReference type="eggNOG" id="COG0766">
    <property type="taxonomic scope" value="Bacteria"/>
</dbReference>
<name>G7VA88_THELD</name>
<reference evidence="15" key="1">
    <citation type="submission" date="2011-10" db="EMBL/GenBank/DDBJ databases">
        <title>The complete genome of chromosome of Thermovirga lienii DSM 17291.</title>
        <authorList>
            <consortium name="US DOE Joint Genome Institute (JGI-PGF)"/>
            <person name="Lucas S."/>
            <person name="Copeland A."/>
            <person name="Lapidus A."/>
            <person name="Glavina del Rio T."/>
            <person name="Dalin E."/>
            <person name="Tice H."/>
            <person name="Bruce D."/>
            <person name="Goodwin L."/>
            <person name="Pitluck S."/>
            <person name="Peters L."/>
            <person name="Mikhailova N."/>
            <person name="Saunders E."/>
            <person name="Kyrpides N."/>
            <person name="Mavromatis K."/>
            <person name="Ivanova N."/>
            <person name="Last F.I."/>
            <person name="Brettin T."/>
            <person name="Detter J.C."/>
            <person name="Han C."/>
            <person name="Larimer F."/>
            <person name="Land M."/>
            <person name="Hauser L."/>
            <person name="Markowitz V."/>
            <person name="Cheng J.-F."/>
            <person name="Hugenholtz P."/>
            <person name="Woyke T."/>
            <person name="Wu D."/>
            <person name="Spring S."/>
            <person name="Schroeder M."/>
            <person name="Brambilla E.-M."/>
            <person name="Klenk H.-P."/>
            <person name="Eisen J.A."/>
        </authorList>
    </citation>
    <scope>NUCLEOTIDE SEQUENCE [LARGE SCALE GENOMIC DNA]</scope>
    <source>
        <strain evidence="15">ATCC BAA-1197 / DSM 17291 / Cas60314</strain>
    </source>
</reference>
<gene>
    <name evidence="12" type="primary">murA</name>
    <name evidence="14" type="ordered locus">Tlie_1055</name>
</gene>
<comment type="catalytic activity">
    <reaction evidence="11 12">
        <text>phosphoenolpyruvate + UDP-N-acetyl-alpha-D-glucosamine = UDP-N-acetyl-3-O-(1-carboxyvinyl)-alpha-D-glucosamine + phosphate</text>
        <dbReference type="Rhea" id="RHEA:18681"/>
        <dbReference type="ChEBI" id="CHEBI:43474"/>
        <dbReference type="ChEBI" id="CHEBI:57705"/>
        <dbReference type="ChEBI" id="CHEBI:58702"/>
        <dbReference type="ChEBI" id="CHEBI:68483"/>
        <dbReference type="EC" id="2.5.1.7"/>
    </reaction>
</comment>
<evidence type="ECO:0000256" key="2">
    <source>
        <dbReference type="ARBA" id="ARBA00004752"/>
    </source>
</evidence>
<dbReference type="GO" id="GO:0008360">
    <property type="term" value="P:regulation of cell shape"/>
    <property type="evidence" value="ECO:0007669"/>
    <property type="project" value="UniProtKB-KW"/>
</dbReference>
<dbReference type="AlphaFoldDB" id="G7VA88"/>
<dbReference type="Pfam" id="PF00275">
    <property type="entry name" value="EPSP_synthase"/>
    <property type="match status" value="1"/>
</dbReference>
<dbReference type="HOGENOM" id="CLU_027387_0_0_0"/>
<comment type="function">
    <text evidence="12">Cell wall formation. Adds enolpyruvyl to UDP-N-acetylglucosamine.</text>
</comment>
<dbReference type="OrthoDB" id="9803760at2"/>
<keyword evidence="4 12" id="KW-0132">Cell division</keyword>
<evidence type="ECO:0000256" key="8">
    <source>
        <dbReference type="ARBA" id="ARBA00023306"/>
    </source>
</evidence>
<dbReference type="GO" id="GO:0071555">
    <property type="term" value="P:cell wall organization"/>
    <property type="evidence" value="ECO:0007669"/>
    <property type="project" value="UniProtKB-KW"/>
</dbReference>
<evidence type="ECO:0000256" key="11">
    <source>
        <dbReference type="ARBA" id="ARBA00047527"/>
    </source>
</evidence>
<dbReference type="KEGG" id="tli:Tlie_1055"/>
<keyword evidence="9 12" id="KW-0961">Cell wall biogenesis/degradation</keyword>
<feature type="binding site" evidence="12">
    <location>
        <position position="329"/>
    </location>
    <ligand>
        <name>UDP-N-acetyl-alpha-D-glucosamine</name>
        <dbReference type="ChEBI" id="CHEBI:57705"/>
    </ligand>
</feature>
<dbReference type="PANTHER" id="PTHR43783">
    <property type="entry name" value="UDP-N-ACETYLGLUCOSAMINE 1-CARBOXYVINYLTRANSFERASE"/>
    <property type="match status" value="1"/>
</dbReference>
<evidence type="ECO:0000256" key="6">
    <source>
        <dbReference type="ARBA" id="ARBA00022960"/>
    </source>
</evidence>
<protein>
    <recommendedName>
        <fullName evidence="12">UDP-N-acetylglucosamine 1-carboxyvinyltransferase</fullName>
        <ecNumber evidence="12">2.5.1.7</ecNumber>
    </recommendedName>
    <alternativeName>
        <fullName evidence="12">Enoylpyruvate transferase</fullName>
    </alternativeName>
    <alternativeName>
        <fullName evidence="12">UDP-N-acetylglucosamine enolpyruvyl transferase</fullName>
        <shortName evidence="12">EPT</shortName>
    </alternativeName>
</protein>
<accession>G7VA88</accession>
<dbReference type="InterPro" id="IPR050068">
    <property type="entry name" value="MurA_subfamily"/>
</dbReference>